<dbReference type="AlphaFoldDB" id="A0AAD8E8R8"/>
<name>A0AAD8E8R8_DIPPU</name>
<sequence>NWYLFDPNAKTTTYRKREHSLDELVYCNDVDGLMEQLSELVEDSEAKKCEKKEVSGPPLQTASMSVRALIEEKIIQKRITNPQSIVNCSEPNSGSRVGGGAPPQYPSTPPTPSSKEPDLNIKLSSFVVPAPPVQTQSVQQQQQQSAGEKMRRHSDSEHFVSPRAPADVQQEAVALAELLLKRGGKIMLFQLFAIYAMFCKATRQQLINTGLPITTMHLNSNMHLNTNTDTPLLLSSAKTPSLASKTSPVLQTSHAGCREKNQML</sequence>
<evidence type="ECO:0000313" key="3">
    <source>
        <dbReference type="Proteomes" id="UP001233999"/>
    </source>
</evidence>
<feature type="compositionally biased region" description="Polar residues" evidence="1">
    <location>
        <begin position="84"/>
        <end position="95"/>
    </location>
</feature>
<feature type="compositionally biased region" description="Polar residues" evidence="1">
    <location>
        <begin position="244"/>
        <end position="254"/>
    </location>
</feature>
<dbReference type="EMBL" id="JASPKZ010007956">
    <property type="protein sequence ID" value="KAJ9581308.1"/>
    <property type="molecule type" value="Genomic_DNA"/>
</dbReference>
<comment type="caution">
    <text evidence="2">The sequence shown here is derived from an EMBL/GenBank/DDBJ whole genome shotgun (WGS) entry which is preliminary data.</text>
</comment>
<feature type="region of interest" description="Disordered" evidence="1">
    <location>
        <begin position="132"/>
        <end position="151"/>
    </location>
</feature>
<accession>A0AAD8E8R8</accession>
<feature type="region of interest" description="Disordered" evidence="1">
    <location>
        <begin position="244"/>
        <end position="264"/>
    </location>
</feature>
<proteinExistence type="predicted"/>
<reference evidence="2" key="1">
    <citation type="journal article" date="2023" name="IScience">
        <title>Live-bearing cockroach genome reveals convergent evolutionary mechanisms linked to viviparity in insects and beyond.</title>
        <authorList>
            <person name="Fouks B."/>
            <person name="Harrison M.C."/>
            <person name="Mikhailova A.A."/>
            <person name="Marchal E."/>
            <person name="English S."/>
            <person name="Carruthers M."/>
            <person name="Jennings E.C."/>
            <person name="Chiamaka E.L."/>
            <person name="Frigard R.A."/>
            <person name="Pippel M."/>
            <person name="Attardo G.M."/>
            <person name="Benoit J.B."/>
            <person name="Bornberg-Bauer E."/>
            <person name="Tobe S.S."/>
        </authorList>
    </citation>
    <scope>NUCLEOTIDE SEQUENCE</scope>
    <source>
        <strain evidence="2">Stay&amp;Tobe</strain>
    </source>
</reference>
<dbReference type="Proteomes" id="UP001233999">
    <property type="component" value="Unassembled WGS sequence"/>
</dbReference>
<feature type="non-terminal residue" evidence="2">
    <location>
        <position position="1"/>
    </location>
</feature>
<evidence type="ECO:0000313" key="2">
    <source>
        <dbReference type="EMBL" id="KAJ9581308.1"/>
    </source>
</evidence>
<feature type="compositionally biased region" description="Pro residues" evidence="1">
    <location>
        <begin position="103"/>
        <end position="112"/>
    </location>
</feature>
<keyword evidence="3" id="KW-1185">Reference proteome</keyword>
<evidence type="ECO:0000256" key="1">
    <source>
        <dbReference type="SAM" id="MobiDB-lite"/>
    </source>
</evidence>
<protein>
    <submittedName>
        <fullName evidence="2">Uncharacterized protein</fullName>
    </submittedName>
</protein>
<feature type="compositionally biased region" description="Low complexity" evidence="1">
    <location>
        <begin position="133"/>
        <end position="146"/>
    </location>
</feature>
<feature type="region of interest" description="Disordered" evidence="1">
    <location>
        <begin position="84"/>
        <end position="118"/>
    </location>
</feature>
<gene>
    <name evidence="2" type="ORF">L9F63_023514</name>
</gene>
<organism evidence="2 3">
    <name type="scientific">Diploptera punctata</name>
    <name type="common">Pacific beetle cockroach</name>
    <dbReference type="NCBI Taxonomy" id="6984"/>
    <lineage>
        <taxon>Eukaryota</taxon>
        <taxon>Metazoa</taxon>
        <taxon>Ecdysozoa</taxon>
        <taxon>Arthropoda</taxon>
        <taxon>Hexapoda</taxon>
        <taxon>Insecta</taxon>
        <taxon>Pterygota</taxon>
        <taxon>Neoptera</taxon>
        <taxon>Polyneoptera</taxon>
        <taxon>Dictyoptera</taxon>
        <taxon>Blattodea</taxon>
        <taxon>Blaberoidea</taxon>
        <taxon>Blaberidae</taxon>
        <taxon>Diplopterinae</taxon>
        <taxon>Diploptera</taxon>
    </lineage>
</organism>
<reference evidence="2" key="2">
    <citation type="submission" date="2023-05" db="EMBL/GenBank/DDBJ databases">
        <authorList>
            <person name="Fouks B."/>
        </authorList>
    </citation>
    <scope>NUCLEOTIDE SEQUENCE</scope>
    <source>
        <strain evidence="2">Stay&amp;Tobe</strain>
        <tissue evidence="2">Testes</tissue>
    </source>
</reference>